<dbReference type="OMA" id="GVIARNC"/>
<evidence type="ECO:0000313" key="3">
    <source>
        <dbReference type="Proteomes" id="UP000053097"/>
    </source>
</evidence>
<dbReference type="Proteomes" id="UP000053097">
    <property type="component" value="Unassembled WGS sequence"/>
</dbReference>
<keyword evidence="3" id="KW-1185">Reference proteome</keyword>
<dbReference type="EMBL" id="KK107109">
    <property type="protein sequence ID" value="EZA59064.1"/>
    <property type="molecule type" value="Genomic_DNA"/>
</dbReference>
<dbReference type="AlphaFoldDB" id="A0A026WVD0"/>
<organism evidence="2 3">
    <name type="scientific">Ooceraea biroi</name>
    <name type="common">Clonal raider ant</name>
    <name type="synonym">Cerapachys biroi</name>
    <dbReference type="NCBI Taxonomy" id="2015173"/>
    <lineage>
        <taxon>Eukaryota</taxon>
        <taxon>Metazoa</taxon>
        <taxon>Ecdysozoa</taxon>
        <taxon>Arthropoda</taxon>
        <taxon>Hexapoda</taxon>
        <taxon>Insecta</taxon>
        <taxon>Pterygota</taxon>
        <taxon>Neoptera</taxon>
        <taxon>Endopterygota</taxon>
        <taxon>Hymenoptera</taxon>
        <taxon>Apocrita</taxon>
        <taxon>Aculeata</taxon>
        <taxon>Formicoidea</taxon>
        <taxon>Formicidae</taxon>
        <taxon>Dorylinae</taxon>
        <taxon>Ooceraea</taxon>
    </lineage>
</organism>
<gene>
    <name evidence="2" type="ORF">X777_15705</name>
</gene>
<feature type="transmembrane region" description="Helical" evidence="1">
    <location>
        <begin position="40"/>
        <end position="58"/>
    </location>
</feature>
<keyword evidence="1" id="KW-0812">Transmembrane</keyword>
<reference evidence="2 3" key="1">
    <citation type="journal article" date="2014" name="Curr. Biol.">
        <title>The genome of the clonal raider ant Cerapachys biroi.</title>
        <authorList>
            <person name="Oxley P.R."/>
            <person name="Ji L."/>
            <person name="Fetter-Pruneda I."/>
            <person name="McKenzie S.K."/>
            <person name="Li C."/>
            <person name="Hu H."/>
            <person name="Zhang G."/>
            <person name="Kronauer D.J."/>
        </authorList>
    </citation>
    <scope>NUCLEOTIDE SEQUENCE [LARGE SCALE GENOMIC DNA]</scope>
</reference>
<protein>
    <submittedName>
        <fullName evidence="2">Uncharacterized protein</fullName>
    </submittedName>
</protein>
<evidence type="ECO:0000256" key="1">
    <source>
        <dbReference type="SAM" id="Phobius"/>
    </source>
</evidence>
<evidence type="ECO:0000313" key="2">
    <source>
        <dbReference type="EMBL" id="EZA59064.1"/>
    </source>
</evidence>
<name>A0A026WVD0_OOCBI</name>
<sequence>MFAIQNGLRSTSRLSGVIARNSNSIVSAPPAVKISTGEKLFAFGCIAGSILIWPMYFVPNFKNYAKPKGA</sequence>
<proteinExistence type="predicted"/>
<keyword evidence="1" id="KW-1133">Transmembrane helix</keyword>
<accession>A0A026WVD0</accession>
<keyword evidence="1" id="KW-0472">Membrane</keyword>